<dbReference type="InParanoid" id="A0A1J7ICT6"/>
<sequence>MPDSFIPHESNYYYVLLTIYYVHKHMKDLVSLNLSGVMEKWELFASNRLPSDSGEGVILPGQDETHLVHKVRDLCRAAKVASAAKLTSKCRYEADDEIFDRLALLGPELDFTETGDTPIKRLSMERIRQRSFTMTVNPRWRERYDNRATTAPWEVYALCHHSRLMVMSLEMGDSEDGVPVNYKVEKFDELKTRLCHFLNTEGTVVPCWERAYSNARRGWLRSETTAVVASKLVDMNEKIMRLTAAGNVRAKEPTSRRAREDTSVFDETSQAGIRPGSSQQSLKSIERGPGDMVKDLHEIRDSWRYALHKIENLEAARAQQA</sequence>
<accession>A0A1J7ICT6</accession>
<evidence type="ECO:0000256" key="1">
    <source>
        <dbReference type="SAM" id="MobiDB-lite"/>
    </source>
</evidence>
<gene>
    <name evidence="2" type="ORF">CONLIGDRAFT_684081</name>
</gene>
<dbReference type="OrthoDB" id="5430750at2759"/>
<feature type="compositionally biased region" description="Basic and acidic residues" evidence="1">
    <location>
        <begin position="249"/>
        <end position="262"/>
    </location>
</feature>
<organism evidence="2 3">
    <name type="scientific">Coniochaeta ligniaria NRRL 30616</name>
    <dbReference type="NCBI Taxonomy" id="1408157"/>
    <lineage>
        <taxon>Eukaryota</taxon>
        <taxon>Fungi</taxon>
        <taxon>Dikarya</taxon>
        <taxon>Ascomycota</taxon>
        <taxon>Pezizomycotina</taxon>
        <taxon>Sordariomycetes</taxon>
        <taxon>Sordariomycetidae</taxon>
        <taxon>Coniochaetales</taxon>
        <taxon>Coniochaetaceae</taxon>
        <taxon>Coniochaeta</taxon>
    </lineage>
</organism>
<proteinExistence type="predicted"/>
<keyword evidence="3" id="KW-1185">Reference proteome</keyword>
<dbReference type="AlphaFoldDB" id="A0A1J7ICT6"/>
<name>A0A1J7ICT6_9PEZI</name>
<feature type="region of interest" description="Disordered" evidence="1">
    <location>
        <begin position="247"/>
        <end position="293"/>
    </location>
</feature>
<reference evidence="2 3" key="1">
    <citation type="submission" date="2016-10" db="EMBL/GenBank/DDBJ databases">
        <title>Draft genome sequence of Coniochaeta ligniaria NRRL30616, a lignocellulolytic fungus for bioabatement of inhibitors in plant biomass hydrolysates.</title>
        <authorList>
            <consortium name="DOE Joint Genome Institute"/>
            <person name="Jimenez D.J."/>
            <person name="Hector R.E."/>
            <person name="Riley R."/>
            <person name="Sun H."/>
            <person name="Grigoriev I.V."/>
            <person name="Van Elsas J.D."/>
            <person name="Nichols N.N."/>
        </authorList>
    </citation>
    <scope>NUCLEOTIDE SEQUENCE [LARGE SCALE GENOMIC DNA]</scope>
    <source>
        <strain evidence="2 3">NRRL 30616</strain>
    </source>
</reference>
<dbReference type="Proteomes" id="UP000182658">
    <property type="component" value="Unassembled WGS sequence"/>
</dbReference>
<protein>
    <submittedName>
        <fullName evidence="2">Uncharacterized protein</fullName>
    </submittedName>
</protein>
<feature type="compositionally biased region" description="Polar residues" evidence="1">
    <location>
        <begin position="265"/>
        <end position="283"/>
    </location>
</feature>
<evidence type="ECO:0000313" key="2">
    <source>
        <dbReference type="EMBL" id="OIW25527.1"/>
    </source>
</evidence>
<dbReference type="EMBL" id="KV875101">
    <property type="protein sequence ID" value="OIW25527.1"/>
    <property type="molecule type" value="Genomic_DNA"/>
</dbReference>
<evidence type="ECO:0000313" key="3">
    <source>
        <dbReference type="Proteomes" id="UP000182658"/>
    </source>
</evidence>
<feature type="compositionally biased region" description="Basic and acidic residues" evidence="1">
    <location>
        <begin position="284"/>
        <end position="293"/>
    </location>
</feature>